<dbReference type="InterPro" id="IPR002925">
    <property type="entry name" value="Dienelactn_hydro"/>
</dbReference>
<accession>A0A918KBH1</accession>
<dbReference type="RefSeq" id="WP_189579997.1">
    <property type="nucleotide sequence ID" value="NZ_BMYV01000001.1"/>
</dbReference>
<dbReference type="PANTHER" id="PTHR22946:SF0">
    <property type="entry name" value="DIENELACTONE HYDROLASE DOMAIN-CONTAINING PROTEIN"/>
    <property type="match status" value="1"/>
</dbReference>
<keyword evidence="3" id="KW-1185">Reference proteome</keyword>
<protein>
    <submittedName>
        <fullName evidence="2">Carboxymethylenebutenolidase</fullName>
    </submittedName>
</protein>
<evidence type="ECO:0000313" key="2">
    <source>
        <dbReference type="EMBL" id="GGX56493.1"/>
    </source>
</evidence>
<dbReference type="EMBL" id="BMYV01000001">
    <property type="protein sequence ID" value="GGX56493.1"/>
    <property type="molecule type" value="Genomic_DNA"/>
</dbReference>
<dbReference type="InterPro" id="IPR050261">
    <property type="entry name" value="FrsA_esterase"/>
</dbReference>
<organism evidence="2 3">
    <name type="scientific">Litorimonas cladophorae</name>
    <dbReference type="NCBI Taxonomy" id="1220491"/>
    <lineage>
        <taxon>Bacteria</taxon>
        <taxon>Pseudomonadati</taxon>
        <taxon>Pseudomonadota</taxon>
        <taxon>Alphaproteobacteria</taxon>
        <taxon>Maricaulales</taxon>
        <taxon>Robiginitomaculaceae</taxon>
    </lineage>
</organism>
<reference evidence="2 3" key="1">
    <citation type="journal article" date="2014" name="Int. J. Syst. Evol. Microbiol.">
        <title>Complete genome sequence of Corynebacterium casei LMG S-19264T (=DSM 44701T), isolated from a smear-ripened cheese.</title>
        <authorList>
            <consortium name="US DOE Joint Genome Institute (JGI-PGF)"/>
            <person name="Walter F."/>
            <person name="Albersmeier A."/>
            <person name="Kalinowski J."/>
            <person name="Ruckert C."/>
        </authorList>
    </citation>
    <scope>NUCLEOTIDE SEQUENCE [LARGE SCALE GENOMIC DNA]</scope>
    <source>
        <strain evidence="2 3">KCTC 23968</strain>
    </source>
</reference>
<dbReference type="PANTHER" id="PTHR22946">
    <property type="entry name" value="DIENELACTONE HYDROLASE DOMAIN-CONTAINING PROTEIN-RELATED"/>
    <property type="match status" value="1"/>
</dbReference>
<dbReference type="Proteomes" id="UP000600865">
    <property type="component" value="Unassembled WGS sequence"/>
</dbReference>
<feature type="domain" description="Dienelactone hydrolase" evidence="1">
    <location>
        <begin position="19"/>
        <end position="236"/>
    </location>
</feature>
<sequence length="246" mass="26802">MNIKTRPVEYKDGKTTCIGYLAWDDNRADPLPCVLVNHAWAGMDDFAMDKAVQMAALGYVGFALDNYGNGVRPETTEECAAMMTPLREDRATLLKRLKAGYKAAAKLDEVDETHMAAIGFCFGGLCTLDMARAGLDLHAAVSFHGLLDAPEGLPKKKCKASVLVCHGWDDPMATPDMVKSFGAEMAEKNCDWQLHAYGNVLHGFMNPAANNKDMGIIYNELAAQRATNAMLDLLSEKFALHGTHTA</sequence>
<dbReference type="SUPFAM" id="SSF53474">
    <property type="entry name" value="alpha/beta-Hydrolases"/>
    <property type="match status" value="1"/>
</dbReference>
<dbReference type="AlphaFoldDB" id="A0A918KBH1"/>
<comment type="caution">
    <text evidence="2">The sequence shown here is derived from an EMBL/GenBank/DDBJ whole genome shotgun (WGS) entry which is preliminary data.</text>
</comment>
<evidence type="ECO:0000313" key="3">
    <source>
        <dbReference type="Proteomes" id="UP000600865"/>
    </source>
</evidence>
<dbReference type="InterPro" id="IPR029058">
    <property type="entry name" value="AB_hydrolase_fold"/>
</dbReference>
<dbReference type="Pfam" id="PF01738">
    <property type="entry name" value="DLH"/>
    <property type="match status" value="1"/>
</dbReference>
<dbReference type="GO" id="GO:0016787">
    <property type="term" value="F:hydrolase activity"/>
    <property type="evidence" value="ECO:0007669"/>
    <property type="project" value="InterPro"/>
</dbReference>
<name>A0A918KBH1_9PROT</name>
<gene>
    <name evidence="2" type="ORF">GCM10011309_01600</name>
</gene>
<evidence type="ECO:0000259" key="1">
    <source>
        <dbReference type="Pfam" id="PF01738"/>
    </source>
</evidence>
<dbReference type="Gene3D" id="3.40.50.1820">
    <property type="entry name" value="alpha/beta hydrolase"/>
    <property type="match status" value="1"/>
</dbReference>
<proteinExistence type="predicted"/>